<evidence type="ECO:0000259" key="6">
    <source>
        <dbReference type="PROSITE" id="PS51918"/>
    </source>
</evidence>
<evidence type="ECO:0000256" key="4">
    <source>
        <dbReference type="ARBA" id="ARBA00023004"/>
    </source>
</evidence>
<dbReference type="PROSITE" id="PS51918">
    <property type="entry name" value="RADICAL_SAM"/>
    <property type="match status" value="1"/>
</dbReference>
<evidence type="ECO:0000256" key="1">
    <source>
        <dbReference type="ARBA" id="ARBA00001966"/>
    </source>
</evidence>
<dbReference type="InterPro" id="IPR023404">
    <property type="entry name" value="rSAM_horseshoe"/>
</dbReference>
<keyword evidence="3" id="KW-0479">Metal-binding</keyword>
<keyword evidence="5" id="KW-0411">Iron-sulfur</keyword>
<dbReference type="SMART" id="SM00729">
    <property type="entry name" value="Elp3"/>
    <property type="match status" value="1"/>
</dbReference>
<organism evidence="7 8">
    <name type="scientific">Tumebacillus amylolyticus</name>
    <dbReference type="NCBI Taxonomy" id="2801339"/>
    <lineage>
        <taxon>Bacteria</taxon>
        <taxon>Bacillati</taxon>
        <taxon>Bacillota</taxon>
        <taxon>Bacilli</taxon>
        <taxon>Bacillales</taxon>
        <taxon>Alicyclobacillaceae</taxon>
        <taxon>Tumebacillus</taxon>
    </lineage>
</organism>
<dbReference type="PANTHER" id="PTHR43409">
    <property type="entry name" value="ANAEROBIC MAGNESIUM-PROTOPORPHYRIN IX MONOMETHYL ESTER CYCLASE-RELATED"/>
    <property type="match status" value="1"/>
</dbReference>
<evidence type="ECO:0000256" key="3">
    <source>
        <dbReference type="ARBA" id="ARBA00022723"/>
    </source>
</evidence>
<dbReference type="InterPro" id="IPR051198">
    <property type="entry name" value="BchE-like"/>
</dbReference>
<gene>
    <name evidence="7" type="ORF">JJB07_00680</name>
</gene>
<evidence type="ECO:0000256" key="2">
    <source>
        <dbReference type="ARBA" id="ARBA00022691"/>
    </source>
</evidence>
<dbReference type="Gene3D" id="3.80.30.20">
    <property type="entry name" value="tm_1862 like domain"/>
    <property type="match status" value="1"/>
</dbReference>
<dbReference type="InterPro" id="IPR006638">
    <property type="entry name" value="Elp3/MiaA/NifB-like_rSAM"/>
</dbReference>
<dbReference type="Proteomes" id="UP000602284">
    <property type="component" value="Unassembled WGS sequence"/>
</dbReference>
<name>A0ABS1J4E8_9BACL</name>
<keyword evidence="2" id="KW-0949">S-adenosyl-L-methionine</keyword>
<evidence type="ECO:0000256" key="5">
    <source>
        <dbReference type="ARBA" id="ARBA00023014"/>
    </source>
</evidence>
<sequence length="738" mass="84416">MKTLLMYPPVTDPTSAYHSLTYLETYAREHGHTEIDIVDTNIEAFHYSMRPEEVQRVLTHMQQRRSTLEAQAELNGLEQIELFTIVQASSFDFSRLSAAVDLLRDPEAFYQYDRYKHAVELVVNWLESLSIMGFPGQFAQFGTNLRGPLNPQTSEDLVNHELTERMLLPFEPYFQNVLLPRIAAGGYATVGINVTYTNQLPFALGISRLIRNAFPEITILFGGTEVSDVWKYMTKRERFFEIFDAADACVVGEGEIAFVRLLDMIENKQFTKHANVFFHPRHEVKDDLPVIQYLDIAALPTPNFDKINWDLYLSPEPFIYYSPSRGCYWNKCTFCDYGLNGDSPTSPWRHNPLEKVVEDLRVLSKSYKFIYFSVDVLAPSMLLHLSERLIEEGIDIRWGAEIRLEKYWSPERAKLLKDAGCVAVSVGFESGNQRILNLINKGTQIQSVEEVIKNFSEAGIAVQIMGFTGFPGETMEEAKESIDFLMETRSQWTFGGLGRFMLTQGAIVAKQPEEFGVTEVGAYQNEDVPRSLHYLHPEKRTKEEEDALDLLKSKMMTYDLDRPWVGGVDASHSFFYHDRFGTHVLKQITKKPEATATQEFVLNGNVVEEPVGYPLNNIHSPRSYATVRISQKETHKAGMVAREIFPLLESLVIAKDETANVEKRLIRNDGSHFKYSNEILDFFAFFKEGNTLQNYLDLHPEADASLFKRLLHVALERKFLKPALTEELVSTPLHRASL</sequence>
<dbReference type="RefSeq" id="WP_201630284.1">
    <property type="nucleotide sequence ID" value="NZ_JAEQNB010000001.1"/>
</dbReference>
<dbReference type="EMBL" id="JAEQNB010000001">
    <property type="protein sequence ID" value="MBL0385146.1"/>
    <property type="molecule type" value="Genomic_DNA"/>
</dbReference>
<dbReference type="InterPro" id="IPR058240">
    <property type="entry name" value="rSAM_sf"/>
</dbReference>
<dbReference type="PANTHER" id="PTHR43409:SF7">
    <property type="entry name" value="BLL1977 PROTEIN"/>
    <property type="match status" value="1"/>
</dbReference>
<dbReference type="SUPFAM" id="SSF102114">
    <property type="entry name" value="Radical SAM enzymes"/>
    <property type="match status" value="1"/>
</dbReference>
<comment type="cofactor">
    <cofactor evidence="1">
        <name>[4Fe-4S] cluster</name>
        <dbReference type="ChEBI" id="CHEBI:49883"/>
    </cofactor>
</comment>
<dbReference type="Pfam" id="PF04055">
    <property type="entry name" value="Radical_SAM"/>
    <property type="match status" value="1"/>
</dbReference>
<keyword evidence="8" id="KW-1185">Reference proteome</keyword>
<protein>
    <submittedName>
        <fullName evidence="7">B12-binding domain-containing radical SAM protein</fullName>
    </submittedName>
</protein>
<feature type="domain" description="Radical SAM core" evidence="6">
    <location>
        <begin position="313"/>
        <end position="530"/>
    </location>
</feature>
<dbReference type="SFLD" id="SFLDG01082">
    <property type="entry name" value="B12-binding_domain_containing"/>
    <property type="match status" value="1"/>
</dbReference>
<dbReference type="InterPro" id="IPR007197">
    <property type="entry name" value="rSAM"/>
</dbReference>
<dbReference type="CDD" id="cd01335">
    <property type="entry name" value="Radical_SAM"/>
    <property type="match status" value="1"/>
</dbReference>
<proteinExistence type="predicted"/>
<dbReference type="Gene3D" id="3.40.50.280">
    <property type="entry name" value="Cobalamin-binding domain"/>
    <property type="match status" value="1"/>
</dbReference>
<evidence type="ECO:0000313" key="8">
    <source>
        <dbReference type="Proteomes" id="UP000602284"/>
    </source>
</evidence>
<reference evidence="7 8" key="1">
    <citation type="submission" date="2021-01" db="EMBL/GenBank/DDBJ databases">
        <title>Tumebacillus sp. strain ITR2 16S ribosomal RNA gene Genome sequencing and assembly.</title>
        <authorList>
            <person name="Kang M."/>
        </authorList>
    </citation>
    <scope>NUCLEOTIDE SEQUENCE [LARGE SCALE GENOMIC DNA]</scope>
    <source>
        <strain evidence="7 8">ITR2</strain>
    </source>
</reference>
<keyword evidence="4" id="KW-0408">Iron</keyword>
<comment type="caution">
    <text evidence="7">The sequence shown here is derived from an EMBL/GenBank/DDBJ whole genome shotgun (WGS) entry which is preliminary data.</text>
</comment>
<dbReference type="SFLD" id="SFLDS00029">
    <property type="entry name" value="Radical_SAM"/>
    <property type="match status" value="1"/>
</dbReference>
<accession>A0ABS1J4E8</accession>
<evidence type="ECO:0000313" key="7">
    <source>
        <dbReference type="EMBL" id="MBL0385146.1"/>
    </source>
</evidence>